<dbReference type="Gene3D" id="1.10.150.20">
    <property type="entry name" value="5' to 3' exonuclease, C-terminal subdomain"/>
    <property type="match status" value="1"/>
</dbReference>
<proteinExistence type="inferred from homology"/>
<dbReference type="GO" id="GO:0009432">
    <property type="term" value="P:SOS response"/>
    <property type="evidence" value="ECO:0007669"/>
    <property type="project" value="UniProtKB-UniRule"/>
</dbReference>
<dbReference type="Pfam" id="PF02151">
    <property type="entry name" value="UVR"/>
    <property type="match status" value="1"/>
</dbReference>
<dbReference type="FunFam" id="3.40.1440.10:FF:000001">
    <property type="entry name" value="UvrABC system protein C"/>
    <property type="match status" value="1"/>
</dbReference>
<keyword evidence="2 6" id="KW-0227">DNA damage</keyword>
<dbReference type="InterPro" id="IPR010994">
    <property type="entry name" value="RuvA_2-like"/>
</dbReference>
<protein>
    <recommendedName>
        <fullName evidence="6">UvrABC system protein C</fullName>
        <shortName evidence="6">Protein UvrC</shortName>
    </recommendedName>
    <alternativeName>
        <fullName evidence="6">Excinuclease ABC subunit C</fullName>
    </alternativeName>
</protein>
<dbReference type="InterPro" id="IPR000305">
    <property type="entry name" value="GIY-YIG_endonuc"/>
</dbReference>
<dbReference type="PANTHER" id="PTHR30562:SF1">
    <property type="entry name" value="UVRABC SYSTEM PROTEIN C"/>
    <property type="match status" value="1"/>
</dbReference>
<feature type="domain" description="GIY-YIG" evidence="8">
    <location>
        <begin position="17"/>
        <end position="94"/>
    </location>
</feature>
<keyword evidence="3 6" id="KW-0228">DNA excision</keyword>
<dbReference type="NCBIfam" id="NF001824">
    <property type="entry name" value="PRK00558.1-5"/>
    <property type="match status" value="1"/>
</dbReference>
<comment type="subunit">
    <text evidence="6">Interacts with UvrB in an incision complex.</text>
</comment>
<keyword evidence="6" id="KW-0742">SOS response</keyword>
<dbReference type="GO" id="GO:0009381">
    <property type="term" value="F:excinuclease ABC activity"/>
    <property type="evidence" value="ECO:0007669"/>
    <property type="project" value="UniProtKB-UniRule"/>
</dbReference>
<comment type="subcellular location">
    <subcellularLocation>
        <location evidence="6">Cytoplasm</location>
    </subcellularLocation>
</comment>
<evidence type="ECO:0000259" key="8">
    <source>
        <dbReference type="PROSITE" id="PS50164"/>
    </source>
</evidence>
<dbReference type="Pfam" id="PF22920">
    <property type="entry name" value="UvrC_RNaseH"/>
    <property type="match status" value="1"/>
</dbReference>
<reference evidence="10" key="1">
    <citation type="journal article" date="2020" name="mSystems">
        <title>Genome- and Community-Level Interaction Insights into Carbon Utilization and Element Cycling Functions of Hydrothermarchaeota in Hydrothermal Sediment.</title>
        <authorList>
            <person name="Zhou Z."/>
            <person name="Liu Y."/>
            <person name="Xu W."/>
            <person name="Pan J."/>
            <person name="Luo Z.H."/>
            <person name="Li M."/>
        </authorList>
    </citation>
    <scope>NUCLEOTIDE SEQUENCE [LARGE SCALE GENOMIC DNA]</scope>
    <source>
        <strain evidence="10">SpSt-914</strain>
    </source>
</reference>
<dbReference type="SMART" id="SM00465">
    <property type="entry name" value="GIYc"/>
    <property type="match status" value="1"/>
</dbReference>
<dbReference type="NCBIfam" id="TIGR00194">
    <property type="entry name" value="uvrC"/>
    <property type="match status" value="1"/>
</dbReference>
<dbReference type="Gene3D" id="3.40.1440.10">
    <property type="entry name" value="GIY-YIG endonuclease"/>
    <property type="match status" value="1"/>
</dbReference>
<evidence type="ECO:0000259" key="7">
    <source>
        <dbReference type="PROSITE" id="PS50151"/>
    </source>
</evidence>
<dbReference type="SMART" id="SM00278">
    <property type="entry name" value="HhH1"/>
    <property type="match status" value="2"/>
</dbReference>
<dbReference type="GO" id="GO:0009380">
    <property type="term" value="C:excinuclease repair complex"/>
    <property type="evidence" value="ECO:0007669"/>
    <property type="project" value="InterPro"/>
</dbReference>
<keyword evidence="1 6" id="KW-0963">Cytoplasm</keyword>
<dbReference type="InterPro" id="IPR001162">
    <property type="entry name" value="UvrC_RNase_H_dom"/>
</dbReference>
<dbReference type="SUPFAM" id="SSF47781">
    <property type="entry name" value="RuvA domain 2-like"/>
    <property type="match status" value="1"/>
</dbReference>
<evidence type="ECO:0000313" key="10">
    <source>
        <dbReference type="EMBL" id="HGD12541.1"/>
    </source>
</evidence>
<comment type="similarity">
    <text evidence="6">Belongs to the UvrC family.</text>
</comment>
<dbReference type="InterPro" id="IPR001943">
    <property type="entry name" value="UVR_dom"/>
</dbReference>
<comment type="caution">
    <text evidence="10">The sequence shown here is derived from an EMBL/GenBank/DDBJ whole genome shotgun (WGS) entry which is preliminary data.</text>
</comment>
<dbReference type="InterPro" id="IPR004791">
    <property type="entry name" value="UvrC"/>
</dbReference>
<sequence length="601" mass="68221">MNRIHSDLSEKIASAPAEPGVYLLRDRQGKIIYIGKARSLRERLRAYTQPQTDPRLAALVCRIADLETIVTRSEQEALLLEESLIKIKKPRYNVRLRDDKKYPYLKITVQETFPRIFITRNIKPDGAMLFGPYTSARELRRALKAVRRIFQLRTCKRELPAPEPKPPCLNFQVRRCCAPCTGKINETDYRQLVKDVIQFLSGRSEKLIAELERRMWQAAEAQRYEQAAILRDQLLALREVVRHQQVVTPDRTSRDVIGLAKGRKAAVAVIFRIREGRIVAREQYALAADETVTDEEILEGVLRSVYTHTAALPEEIVLPAPILCPELFEQFLSSRAGRSVKISVPERGEKISLLKLAQHNADRALLELLPPAKRIPKANQELAAILNLPAPPRLIEGVDISNIQGTNAVGAVVVFNDDRPAKSQYRRFRIRTVNGQNDFAMITEVLARRVRGLLEKGLQLPDLVLVDGGKGQLSAAREAYQQFDREIPILGLAKRTDILYYLDGREISIPPTSSALKLLKRIRDESHRFAITFHRKLRSRKLLQSELDTIPRVGPVRRQRLVQYFGSIARLRGASAEEIARVPGIGIRLAEQIYNSLHQGT</sequence>
<dbReference type="EMBL" id="DTMZ01000004">
    <property type="protein sequence ID" value="HGD12541.1"/>
    <property type="molecule type" value="Genomic_DNA"/>
</dbReference>
<feature type="domain" description="UvrC family homology region profile" evidence="9">
    <location>
        <begin position="256"/>
        <end position="480"/>
    </location>
</feature>
<accession>A0A7V3UZE2</accession>
<feature type="domain" description="UVR" evidence="7">
    <location>
        <begin position="205"/>
        <end position="240"/>
    </location>
</feature>
<dbReference type="PROSITE" id="PS50165">
    <property type="entry name" value="UVRC"/>
    <property type="match status" value="1"/>
</dbReference>
<gene>
    <name evidence="6 10" type="primary">uvrC</name>
    <name evidence="10" type="ORF">ENX16_00425</name>
</gene>
<comment type="function">
    <text evidence="6">The UvrABC repair system catalyzes the recognition and processing of DNA lesions. UvrC both incises the 5' and 3' sides of the lesion. The N-terminal half is responsible for the 3' incision and the C-terminal half is responsible for the 5' incision.</text>
</comment>
<dbReference type="Gene3D" id="3.30.420.340">
    <property type="entry name" value="UvrC, RNAse H endonuclease domain"/>
    <property type="match status" value="1"/>
</dbReference>
<dbReference type="SUPFAM" id="SSF46600">
    <property type="entry name" value="C-terminal UvrC-binding domain of UvrB"/>
    <property type="match status" value="1"/>
</dbReference>
<evidence type="ECO:0000256" key="2">
    <source>
        <dbReference type="ARBA" id="ARBA00022763"/>
    </source>
</evidence>
<dbReference type="SUPFAM" id="SSF82771">
    <property type="entry name" value="GIY-YIG endonuclease"/>
    <property type="match status" value="1"/>
</dbReference>
<dbReference type="GO" id="GO:0003677">
    <property type="term" value="F:DNA binding"/>
    <property type="evidence" value="ECO:0007669"/>
    <property type="project" value="UniProtKB-UniRule"/>
</dbReference>
<evidence type="ECO:0000256" key="3">
    <source>
        <dbReference type="ARBA" id="ARBA00022769"/>
    </source>
</evidence>
<dbReference type="InterPro" id="IPR050066">
    <property type="entry name" value="UvrABC_protein_C"/>
</dbReference>
<evidence type="ECO:0000256" key="4">
    <source>
        <dbReference type="ARBA" id="ARBA00022881"/>
    </source>
</evidence>
<dbReference type="GO" id="GO:0005737">
    <property type="term" value="C:cytoplasm"/>
    <property type="evidence" value="ECO:0007669"/>
    <property type="project" value="UniProtKB-SubCell"/>
</dbReference>
<dbReference type="InterPro" id="IPR038476">
    <property type="entry name" value="UvrC_RNase_H_dom_sf"/>
</dbReference>
<dbReference type="AlphaFoldDB" id="A0A7V3UZE2"/>
<dbReference type="InterPro" id="IPR003583">
    <property type="entry name" value="Hlx-hairpin-Hlx_DNA-bd_motif"/>
</dbReference>
<dbReference type="GO" id="GO:0006289">
    <property type="term" value="P:nucleotide-excision repair"/>
    <property type="evidence" value="ECO:0007669"/>
    <property type="project" value="UniProtKB-UniRule"/>
</dbReference>
<dbReference type="Pfam" id="PF14520">
    <property type="entry name" value="HHH_5"/>
    <property type="match status" value="1"/>
</dbReference>
<evidence type="ECO:0000256" key="1">
    <source>
        <dbReference type="ARBA" id="ARBA00022490"/>
    </source>
</evidence>
<organism evidence="10">
    <name type="scientific">candidate division WOR-3 bacterium</name>
    <dbReference type="NCBI Taxonomy" id="2052148"/>
    <lineage>
        <taxon>Bacteria</taxon>
        <taxon>Bacteria division WOR-3</taxon>
    </lineage>
</organism>
<dbReference type="CDD" id="cd10434">
    <property type="entry name" value="GIY-YIG_UvrC_Cho"/>
    <property type="match status" value="1"/>
</dbReference>
<dbReference type="Pfam" id="PF01541">
    <property type="entry name" value="GIY-YIG"/>
    <property type="match status" value="1"/>
</dbReference>
<evidence type="ECO:0000259" key="9">
    <source>
        <dbReference type="PROSITE" id="PS50165"/>
    </source>
</evidence>
<dbReference type="InterPro" id="IPR047296">
    <property type="entry name" value="GIY-YIG_UvrC_Cho"/>
</dbReference>
<dbReference type="PROSITE" id="PS50151">
    <property type="entry name" value="UVR"/>
    <property type="match status" value="1"/>
</dbReference>
<dbReference type="Pfam" id="PF08459">
    <property type="entry name" value="UvrC_RNaseH_dom"/>
    <property type="match status" value="1"/>
</dbReference>
<dbReference type="PROSITE" id="PS50164">
    <property type="entry name" value="GIY_YIG"/>
    <property type="match status" value="1"/>
</dbReference>
<evidence type="ECO:0000256" key="6">
    <source>
        <dbReference type="HAMAP-Rule" id="MF_00203"/>
    </source>
</evidence>
<dbReference type="InterPro" id="IPR036876">
    <property type="entry name" value="UVR_dom_sf"/>
</dbReference>
<dbReference type="Gene3D" id="4.10.860.10">
    <property type="entry name" value="UVR domain"/>
    <property type="match status" value="1"/>
</dbReference>
<name>A0A7V3UZE2_UNCW3</name>
<keyword evidence="5 6" id="KW-0234">DNA repair</keyword>
<keyword evidence="4 6" id="KW-0267">Excision nuclease</keyword>
<dbReference type="PANTHER" id="PTHR30562">
    <property type="entry name" value="UVRC/OXIDOREDUCTASE"/>
    <property type="match status" value="1"/>
</dbReference>
<evidence type="ECO:0000256" key="5">
    <source>
        <dbReference type="ARBA" id="ARBA00023204"/>
    </source>
</evidence>
<dbReference type="InterPro" id="IPR035901">
    <property type="entry name" value="GIY-YIG_endonuc_sf"/>
</dbReference>
<dbReference type="HAMAP" id="MF_00203">
    <property type="entry name" value="UvrC"/>
    <property type="match status" value="1"/>
</dbReference>